<comment type="caution">
    <text evidence="2">The sequence shown here is derived from an EMBL/GenBank/DDBJ whole genome shotgun (WGS) entry which is preliminary data.</text>
</comment>
<sequence length="68" mass="7567">MSDLDDAAERGSQKEANLDDAVQGQSTTRLTVDLPDDLHQELKMQAVRENRTMKDVTMEALKGYLSEG</sequence>
<accession>A0A9X2UPC9</accession>
<feature type="region of interest" description="Disordered" evidence="1">
    <location>
        <begin position="1"/>
        <end position="31"/>
    </location>
</feature>
<dbReference type="GO" id="GO:0006355">
    <property type="term" value="P:regulation of DNA-templated transcription"/>
    <property type="evidence" value="ECO:0007669"/>
    <property type="project" value="InterPro"/>
</dbReference>
<evidence type="ECO:0000313" key="3">
    <source>
        <dbReference type="Proteomes" id="UP001155040"/>
    </source>
</evidence>
<dbReference type="Proteomes" id="UP001155040">
    <property type="component" value="Unassembled WGS sequence"/>
</dbReference>
<dbReference type="EMBL" id="JANUBF010000056">
    <property type="protein sequence ID" value="MCS4038310.1"/>
    <property type="molecule type" value="Genomic_DNA"/>
</dbReference>
<proteinExistence type="predicted"/>
<evidence type="ECO:0000313" key="2">
    <source>
        <dbReference type="EMBL" id="MCS4038310.1"/>
    </source>
</evidence>
<dbReference type="InterPro" id="IPR013321">
    <property type="entry name" value="Arc_rbn_hlx_hlx"/>
</dbReference>
<dbReference type="RefSeq" id="WP_259091473.1">
    <property type="nucleotide sequence ID" value="NZ_JANUBF010000056.1"/>
</dbReference>
<gene>
    <name evidence="2" type="ORF">GGQ01_003402</name>
</gene>
<evidence type="ECO:0000256" key="1">
    <source>
        <dbReference type="SAM" id="MobiDB-lite"/>
    </source>
</evidence>
<organism evidence="2 3">
    <name type="scientific">Salinibacter ruber</name>
    <dbReference type="NCBI Taxonomy" id="146919"/>
    <lineage>
        <taxon>Bacteria</taxon>
        <taxon>Pseudomonadati</taxon>
        <taxon>Rhodothermota</taxon>
        <taxon>Rhodothermia</taxon>
        <taxon>Rhodothermales</taxon>
        <taxon>Salinibacteraceae</taxon>
        <taxon>Salinibacter</taxon>
    </lineage>
</organism>
<protein>
    <submittedName>
        <fullName evidence="2">GNAT superfamily acetyltransferase</fullName>
    </submittedName>
</protein>
<dbReference type="AlphaFoldDB" id="A0A9X2UPC9"/>
<dbReference type="SUPFAM" id="SSF47598">
    <property type="entry name" value="Ribbon-helix-helix"/>
    <property type="match status" value="1"/>
</dbReference>
<feature type="compositionally biased region" description="Basic and acidic residues" evidence="1">
    <location>
        <begin position="7"/>
        <end position="17"/>
    </location>
</feature>
<reference evidence="2" key="1">
    <citation type="submission" date="2022-08" db="EMBL/GenBank/DDBJ databases">
        <title>Genomic Encyclopedia of Type Strains, Phase V (KMG-V): Genome sequencing to study the core and pangenomes of soil and plant-associated prokaryotes.</title>
        <authorList>
            <person name="Whitman W."/>
        </authorList>
    </citation>
    <scope>NUCLEOTIDE SEQUENCE</scope>
    <source>
        <strain evidence="2">SP3012</strain>
    </source>
</reference>
<dbReference type="InterPro" id="IPR010985">
    <property type="entry name" value="Ribbon_hlx_hlx"/>
</dbReference>
<name>A0A9X2UPC9_9BACT</name>
<dbReference type="Gene3D" id="1.10.1220.10">
    <property type="entry name" value="Met repressor-like"/>
    <property type="match status" value="1"/>
</dbReference>